<comment type="subcellular location">
    <subcellularLocation>
        <location evidence="1">Cytoplasm</location>
    </subcellularLocation>
</comment>
<sequence length="187" mass="19867">MAKKTAAVIIADGTEDMEFAVSVDVLRRADIDVTIVSLENAGTVILKTGTKVVPDTELKSITGRSYDALVLPGGPAYKALSKAPAVGDFLKEQEKSGRLIAAICAAPIVLSTFDIGSGKKVTCYPTVKDELNKDKYSFVNDIVAEDGNIITSQGPGTAYDFALAIVAKMLGKPTAKKVADEMLYKYE</sequence>
<evidence type="ECO:0000256" key="3">
    <source>
        <dbReference type="ARBA" id="ARBA00023097"/>
    </source>
</evidence>
<dbReference type="InterPro" id="IPR029062">
    <property type="entry name" value="Class_I_gatase-like"/>
</dbReference>
<dbReference type="InterPro" id="IPR006287">
    <property type="entry name" value="DJ-1"/>
</dbReference>
<proteinExistence type="predicted"/>
<dbReference type="FunFam" id="3.40.50.880:FF:000022">
    <property type="entry name" value="protein deglycase DJ-1"/>
    <property type="match status" value="1"/>
</dbReference>
<dbReference type="GO" id="GO:0006979">
    <property type="term" value="P:response to oxidative stress"/>
    <property type="evidence" value="ECO:0007669"/>
    <property type="project" value="UniProtKB-ARBA"/>
</dbReference>
<reference evidence="5 6" key="1">
    <citation type="journal article" date="2017" name="Gigascience">
        <title>Genome sequence of the small brown planthopper, Laodelphax striatellus.</title>
        <authorList>
            <person name="Zhu J."/>
            <person name="Jiang F."/>
            <person name="Wang X."/>
            <person name="Yang P."/>
            <person name="Bao Y."/>
            <person name="Zhao W."/>
            <person name="Wang W."/>
            <person name="Lu H."/>
            <person name="Wang Q."/>
            <person name="Cui N."/>
            <person name="Li J."/>
            <person name="Chen X."/>
            <person name="Luo L."/>
            <person name="Yu J."/>
            <person name="Kang L."/>
            <person name="Cui F."/>
        </authorList>
    </citation>
    <scope>NUCLEOTIDE SEQUENCE [LARGE SCALE GENOMIC DNA]</scope>
    <source>
        <strain evidence="5">Lst14</strain>
    </source>
</reference>
<evidence type="ECO:0000256" key="1">
    <source>
        <dbReference type="ARBA" id="ARBA00004496"/>
    </source>
</evidence>
<dbReference type="AlphaFoldDB" id="A0A482X8Q7"/>
<keyword evidence="2" id="KW-0963">Cytoplasm</keyword>
<evidence type="ECO:0000313" key="5">
    <source>
        <dbReference type="EMBL" id="RZF41858.1"/>
    </source>
</evidence>
<dbReference type="PANTHER" id="PTHR48094:SF12">
    <property type="entry name" value="PARKINSON DISEASE PROTEIN 7 HOMOLOG"/>
    <property type="match status" value="1"/>
</dbReference>
<protein>
    <recommendedName>
        <fullName evidence="4">DJ-1/PfpI domain-containing protein</fullName>
    </recommendedName>
</protein>
<evidence type="ECO:0000256" key="2">
    <source>
        <dbReference type="ARBA" id="ARBA00022490"/>
    </source>
</evidence>
<dbReference type="NCBIfam" id="TIGR01383">
    <property type="entry name" value="not_thiJ"/>
    <property type="match status" value="1"/>
</dbReference>
<dbReference type="OrthoDB" id="543156at2759"/>
<dbReference type="PANTHER" id="PTHR48094">
    <property type="entry name" value="PROTEIN/NUCLEIC ACID DEGLYCASE DJ-1-RELATED"/>
    <property type="match status" value="1"/>
</dbReference>
<dbReference type="SMR" id="A0A482X8Q7"/>
<evidence type="ECO:0000259" key="4">
    <source>
        <dbReference type="Pfam" id="PF01965"/>
    </source>
</evidence>
<dbReference type="STRING" id="195883.A0A482X8Q7"/>
<dbReference type="GO" id="GO:0051896">
    <property type="term" value="P:regulation of phosphatidylinositol 3-kinase/protein kinase B signal transduction"/>
    <property type="evidence" value="ECO:0007669"/>
    <property type="project" value="UniProtKB-ARBA"/>
</dbReference>
<evidence type="ECO:0000313" key="6">
    <source>
        <dbReference type="Proteomes" id="UP000291343"/>
    </source>
</evidence>
<keyword evidence="6" id="KW-1185">Reference proteome</keyword>
<dbReference type="EMBL" id="QKKF02016138">
    <property type="protein sequence ID" value="RZF41858.1"/>
    <property type="molecule type" value="Genomic_DNA"/>
</dbReference>
<dbReference type="InterPro" id="IPR002818">
    <property type="entry name" value="DJ-1/PfpI"/>
</dbReference>
<feature type="domain" description="DJ-1/PfpI" evidence="4">
    <location>
        <begin position="4"/>
        <end position="167"/>
    </location>
</feature>
<name>A0A482X8Q7_LAOST</name>
<dbReference type="Proteomes" id="UP000291343">
    <property type="component" value="Unassembled WGS sequence"/>
</dbReference>
<dbReference type="GO" id="GO:0005634">
    <property type="term" value="C:nucleus"/>
    <property type="evidence" value="ECO:0007669"/>
    <property type="project" value="TreeGrafter"/>
</dbReference>
<dbReference type="Pfam" id="PF01965">
    <property type="entry name" value="DJ-1_PfpI"/>
    <property type="match status" value="1"/>
</dbReference>
<accession>A0A482X8Q7</accession>
<comment type="caution">
    <text evidence="5">The sequence shown here is derived from an EMBL/GenBank/DDBJ whole genome shotgun (WGS) entry which is preliminary data.</text>
</comment>
<dbReference type="Gene3D" id="3.40.50.880">
    <property type="match status" value="1"/>
</dbReference>
<dbReference type="SUPFAM" id="SSF52317">
    <property type="entry name" value="Class I glutamine amidotransferase-like"/>
    <property type="match status" value="1"/>
</dbReference>
<dbReference type="InterPro" id="IPR050325">
    <property type="entry name" value="Prot/Nucl_acid_deglycase"/>
</dbReference>
<dbReference type="InParanoid" id="A0A482X8Q7"/>
<dbReference type="FunCoup" id="A0A482X8Q7">
    <property type="interactions" value="1320"/>
</dbReference>
<organism evidence="5 6">
    <name type="scientific">Laodelphax striatellus</name>
    <name type="common">Small brown planthopper</name>
    <name type="synonym">Delphax striatella</name>
    <dbReference type="NCBI Taxonomy" id="195883"/>
    <lineage>
        <taxon>Eukaryota</taxon>
        <taxon>Metazoa</taxon>
        <taxon>Ecdysozoa</taxon>
        <taxon>Arthropoda</taxon>
        <taxon>Hexapoda</taxon>
        <taxon>Insecta</taxon>
        <taxon>Pterygota</taxon>
        <taxon>Neoptera</taxon>
        <taxon>Paraneoptera</taxon>
        <taxon>Hemiptera</taxon>
        <taxon>Auchenorrhyncha</taxon>
        <taxon>Fulgoroidea</taxon>
        <taxon>Delphacidae</taxon>
        <taxon>Criomorphinae</taxon>
        <taxon>Laodelphax</taxon>
    </lineage>
</organism>
<dbReference type="CDD" id="cd03135">
    <property type="entry name" value="GATase1_DJ-1"/>
    <property type="match status" value="1"/>
</dbReference>
<dbReference type="GO" id="GO:1903189">
    <property type="term" value="P:glyoxal metabolic process"/>
    <property type="evidence" value="ECO:0007669"/>
    <property type="project" value="TreeGrafter"/>
</dbReference>
<dbReference type="GO" id="GO:0005739">
    <property type="term" value="C:mitochondrion"/>
    <property type="evidence" value="ECO:0007669"/>
    <property type="project" value="TreeGrafter"/>
</dbReference>
<keyword evidence="3" id="KW-0558">Oxidation</keyword>
<gene>
    <name evidence="5" type="ORF">LSTR_LSTR005320</name>
</gene>